<evidence type="ECO:0000256" key="7">
    <source>
        <dbReference type="ARBA" id="ARBA00026105"/>
    </source>
</evidence>
<organism evidence="9 10">
    <name type="scientific">Delitschia confertaspora ATCC 74209</name>
    <dbReference type="NCBI Taxonomy" id="1513339"/>
    <lineage>
        <taxon>Eukaryota</taxon>
        <taxon>Fungi</taxon>
        <taxon>Dikarya</taxon>
        <taxon>Ascomycota</taxon>
        <taxon>Pezizomycotina</taxon>
        <taxon>Dothideomycetes</taxon>
        <taxon>Pleosporomycetidae</taxon>
        <taxon>Pleosporales</taxon>
        <taxon>Delitschiaceae</taxon>
        <taxon>Delitschia</taxon>
    </lineage>
</organism>
<comment type="caution">
    <text evidence="9">The sequence shown here is derived from an EMBL/GenBank/DDBJ whole genome shotgun (WGS) entry which is preliminary data.</text>
</comment>
<dbReference type="InterPro" id="IPR054579">
    <property type="entry name" value="GCE-like_dom"/>
</dbReference>
<dbReference type="EMBL" id="ML993901">
    <property type="protein sequence ID" value="KAF2203530.1"/>
    <property type="molecule type" value="Genomic_DNA"/>
</dbReference>
<reference evidence="9" key="1">
    <citation type="journal article" date="2020" name="Stud. Mycol.">
        <title>101 Dothideomycetes genomes: a test case for predicting lifestyles and emergence of pathogens.</title>
        <authorList>
            <person name="Haridas S."/>
            <person name="Albert R."/>
            <person name="Binder M."/>
            <person name="Bloem J."/>
            <person name="Labutti K."/>
            <person name="Salamov A."/>
            <person name="Andreopoulos B."/>
            <person name="Baker S."/>
            <person name="Barry K."/>
            <person name="Bills G."/>
            <person name="Bluhm B."/>
            <person name="Cannon C."/>
            <person name="Castanera R."/>
            <person name="Culley D."/>
            <person name="Daum C."/>
            <person name="Ezra D."/>
            <person name="Gonzalez J."/>
            <person name="Henrissat B."/>
            <person name="Kuo A."/>
            <person name="Liang C."/>
            <person name="Lipzen A."/>
            <person name="Lutzoni F."/>
            <person name="Magnuson J."/>
            <person name="Mondo S."/>
            <person name="Nolan M."/>
            <person name="Ohm R."/>
            <person name="Pangilinan J."/>
            <person name="Park H.-J."/>
            <person name="Ramirez L."/>
            <person name="Alfaro M."/>
            <person name="Sun H."/>
            <person name="Tritt A."/>
            <person name="Yoshinaga Y."/>
            <person name="Zwiers L.-H."/>
            <person name="Turgeon B."/>
            <person name="Goodwin S."/>
            <person name="Spatafora J."/>
            <person name="Crous P."/>
            <person name="Grigoriev I."/>
        </authorList>
    </citation>
    <scope>NUCLEOTIDE SEQUENCE</scope>
    <source>
        <strain evidence="9">ATCC 74209</strain>
    </source>
</reference>
<evidence type="ECO:0000256" key="5">
    <source>
        <dbReference type="ARBA" id="ARBA00023185"/>
    </source>
</evidence>
<comment type="similarity">
    <text evidence="1">Belongs to the carbohydrate esterase 15 (CE15) family.</text>
</comment>
<keyword evidence="3" id="KW-0732">Signal</keyword>
<dbReference type="GO" id="GO:0046274">
    <property type="term" value="P:lignin catabolic process"/>
    <property type="evidence" value="ECO:0007669"/>
    <property type="project" value="UniProtKB-KW"/>
</dbReference>
<accession>A0A9P4JQW7</accession>
<proteinExistence type="inferred from homology"/>
<gene>
    <name evidence="9" type="ORF">GQ43DRAFT_454401</name>
</gene>
<keyword evidence="5" id="KW-0439">Lignin degradation</keyword>
<feature type="domain" description="4-O-methyl-glucuronoyl methylesterase-like" evidence="8">
    <location>
        <begin position="89"/>
        <end position="320"/>
    </location>
</feature>
<dbReference type="Proteomes" id="UP000799536">
    <property type="component" value="Unassembled WGS sequence"/>
</dbReference>
<evidence type="ECO:0000256" key="4">
    <source>
        <dbReference type="ARBA" id="ARBA00022801"/>
    </source>
</evidence>
<dbReference type="SUPFAM" id="SSF53474">
    <property type="entry name" value="alpha/beta-Hydrolases"/>
    <property type="match status" value="1"/>
</dbReference>
<dbReference type="GO" id="GO:0052689">
    <property type="term" value="F:carboxylic ester hydrolase activity"/>
    <property type="evidence" value="ECO:0007669"/>
    <property type="project" value="UniProtKB-KW"/>
</dbReference>
<evidence type="ECO:0000256" key="3">
    <source>
        <dbReference type="ARBA" id="ARBA00022729"/>
    </source>
</evidence>
<dbReference type="EC" id="3.1.1.117" evidence="7"/>
<evidence type="ECO:0000313" key="10">
    <source>
        <dbReference type="Proteomes" id="UP000799536"/>
    </source>
</evidence>
<evidence type="ECO:0000259" key="8">
    <source>
        <dbReference type="Pfam" id="PF22244"/>
    </source>
</evidence>
<evidence type="ECO:0000256" key="2">
    <source>
        <dbReference type="ARBA" id="ARBA00022487"/>
    </source>
</evidence>
<keyword evidence="4" id="KW-0378">Hydrolase</keyword>
<dbReference type="InterPro" id="IPR029058">
    <property type="entry name" value="AB_hydrolase_fold"/>
</dbReference>
<name>A0A9P4JQW7_9PLEO</name>
<evidence type="ECO:0000256" key="1">
    <source>
        <dbReference type="ARBA" id="ARBA00010092"/>
    </source>
</evidence>
<dbReference type="AlphaFoldDB" id="A0A9P4JQW7"/>
<dbReference type="OrthoDB" id="3781271at2759"/>
<keyword evidence="10" id="KW-1185">Reference proteome</keyword>
<sequence length="387" mass="42212">MNMPAEALSKRGSLPFSCLCSTIPSSIPYTNSKLPDPFLPLNGTRITSHSAWPCRKSEIKQLLQTYSFGTLPPAPSNVAATLSSNTLNITVTDDGKSTSFSVTIKLPTAGQSPYPAIIAFGSPSIPIPNTVATITYQNFDIGADNNRGVGRFYDLYGKSHPAGSMITWAWGVSRIIDAIALIPSTKIDPKRIGVTGCSRNGKGAMVAGAFEDRIALSIPQEGGQGSAGCWRIADEIQKNGTKVETAHQIVNGDSWYSENFKKYVDSVPTLPWDNHFIHSLYAGEQSRGLLIIENTAIDYLGPTSNYHCASASRKVFEAFGKQNNIGFSQNSHSDHCGFPSAQRPELTAFIERFLLGKETKTDVWKTDGKFVVDEKRWMDWGVPSLDY</sequence>
<keyword evidence="2" id="KW-0719">Serine esterase</keyword>
<protein>
    <recommendedName>
        <fullName evidence="7">(4-O-methyl)-D-glucuronate--lignin esterase</fullName>
        <ecNumber evidence="7">3.1.1.117</ecNumber>
    </recommendedName>
</protein>
<dbReference type="Pfam" id="PF22244">
    <property type="entry name" value="GCE_fung"/>
    <property type="match status" value="1"/>
</dbReference>
<evidence type="ECO:0000313" key="9">
    <source>
        <dbReference type="EMBL" id="KAF2203530.1"/>
    </source>
</evidence>
<comment type="catalytic activity">
    <reaction evidence="6">
        <text>a 4-O-methyl-alpha-D-glucuronosyl ester derivative + H2O = 4-O-methyl-alpha-D-glucuronate derivative + an alcohol + H(+)</text>
        <dbReference type="Rhea" id="RHEA:67452"/>
        <dbReference type="ChEBI" id="CHEBI:15377"/>
        <dbReference type="ChEBI" id="CHEBI:15378"/>
        <dbReference type="ChEBI" id="CHEBI:30879"/>
        <dbReference type="ChEBI" id="CHEBI:171667"/>
        <dbReference type="ChEBI" id="CHEBI:171668"/>
        <dbReference type="EC" id="3.1.1.117"/>
    </reaction>
    <physiologicalReaction direction="left-to-right" evidence="6">
        <dbReference type="Rhea" id="RHEA:67453"/>
    </physiologicalReaction>
</comment>
<dbReference type="Gene3D" id="3.40.50.1820">
    <property type="entry name" value="alpha/beta hydrolase"/>
    <property type="match status" value="1"/>
</dbReference>
<evidence type="ECO:0000256" key="6">
    <source>
        <dbReference type="ARBA" id="ARBA00024511"/>
    </source>
</evidence>